<protein>
    <submittedName>
        <fullName evidence="2">Uncharacterized protein</fullName>
    </submittedName>
</protein>
<sequence length="143" mass="15722">MKRTHPSPSTLSKSHTVKKNISRSSSASKCKAFLSFDSFGESSAEALLGFAGFTAVGLDPTRRVGRVSALHSSCSRLPTDQSLERSSLTEEDVFKKPYLSRREGKLNAAEDKARETLRACSLNEQLKAAVNKVPHRRNNNNNN</sequence>
<keyword evidence="3" id="KW-1185">Reference proteome</keyword>
<feature type="compositionally biased region" description="Polar residues" evidence="1">
    <location>
        <begin position="1"/>
        <end position="14"/>
    </location>
</feature>
<name>R0K7W6_ANAPL</name>
<evidence type="ECO:0000313" key="3">
    <source>
        <dbReference type="Proteomes" id="UP000296049"/>
    </source>
</evidence>
<feature type="region of interest" description="Disordered" evidence="1">
    <location>
        <begin position="1"/>
        <end position="27"/>
    </location>
</feature>
<accession>R0K7W6</accession>
<dbReference type="AlphaFoldDB" id="R0K7W6"/>
<gene>
    <name evidence="2" type="ORF">Anapl_01194</name>
</gene>
<dbReference type="Proteomes" id="UP000296049">
    <property type="component" value="Unassembled WGS sequence"/>
</dbReference>
<evidence type="ECO:0000256" key="1">
    <source>
        <dbReference type="SAM" id="MobiDB-lite"/>
    </source>
</evidence>
<proteinExistence type="predicted"/>
<reference evidence="3" key="1">
    <citation type="journal article" date="2013" name="Nat. Genet.">
        <title>The duck genome and transcriptome provide insight into an avian influenza virus reservoir species.</title>
        <authorList>
            <person name="Huang Y."/>
            <person name="Li Y."/>
            <person name="Burt D.W."/>
            <person name="Chen H."/>
            <person name="Zhang Y."/>
            <person name="Qian W."/>
            <person name="Kim H."/>
            <person name="Gan S."/>
            <person name="Zhao Y."/>
            <person name="Li J."/>
            <person name="Yi K."/>
            <person name="Feng H."/>
            <person name="Zhu P."/>
            <person name="Li B."/>
            <person name="Liu Q."/>
            <person name="Fairley S."/>
            <person name="Magor K.E."/>
            <person name="Du Z."/>
            <person name="Hu X."/>
            <person name="Goodman L."/>
            <person name="Tafer H."/>
            <person name="Vignal A."/>
            <person name="Lee T."/>
            <person name="Kim K.W."/>
            <person name="Sheng Z."/>
            <person name="An Y."/>
            <person name="Searle S."/>
            <person name="Herrero J."/>
            <person name="Groenen M.A."/>
            <person name="Crooijmans R.P."/>
            <person name="Faraut T."/>
            <person name="Cai Q."/>
            <person name="Webster R.G."/>
            <person name="Aldridge J.R."/>
            <person name="Warren W.C."/>
            <person name="Bartschat S."/>
            <person name="Kehr S."/>
            <person name="Marz M."/>
            <person name="Stadler P.F."/>
            <person name="Smith J."/>
            <person name="Kraus R.H."/>
            <person name="Zhao Y."/>
            <person name="Ren L."/>
            <person name="Fei J."/>
            <person name="Morisson M."/>
            <person name="Kaiser P."/>
            <person name="Griffin D.K."/>
            <person name="Rao M."/>
            <person name="Pitel F."/>
            <person name="Wang J."/>
            <person name="Li N."/>
        </authorList>
    </citation>
    <scope>NUCLEOTIDE SEQUENCE [LARGE SCALE GENOMIC DNA]</scope>
</reference>
<evidence type="ECO:0000313" key="2">
    <source>
        <dbReference type="EMBL" id="EOB05867.1"/>
    </source>
</evidence>
<dbReference type="EMBL" id="KB742659">
    <property type="protein sequence ID" value="EOB05867.1"/>
    <property type="molecule type" value="Genomic_DNA"/>
</dbReference>
<organism evidence="2 3">
    <name type="scientific">Anas platyrhynchos</name>
    <name type="common">Mallard</name>
    <name type="synonym">Anas boschas</name>
    <dbReference type="NCBI Taxonomy" id="8839"/>
    <lineage>
        <taxon>Eukaryota</taxon>
        <taxon>Metazoa</taxon>
        <taxon>Chordata</taxon>
        <taxon>Craniata</taxon>
        <taxon>Vertebrata</taxon>
        <taxon>Euteleostomi</taxon>
        <taxon>Archelosauria</taxon>
        <taxon>Archosauria</taxon>
        <taxon>Dinosauria</taxon>
        <taxon>Saurischia</taxon>
        <taxon>Theropoda</taxon>
        <taxon>Coelurosauria</taxon>
        <taxon>Aves</taxon>
        <taxon>Neognathae</taxon>
        <taxon>Galloanserae</taxon>
        <taxon>Anseriformes</taxon>
        <taxon>Anatidae</taxon>
        <taxon>Anatinae</taxon>
        <taxon>Anas</taxon>
    </lineage>
</organism>